<gene>
    <name evidence="15" type="ORF">IRJ41_001818</name>
</gene>
<dbReference type="PRINTS" id="PR01476">
    <property type="entry name" value="LTBRECEPTOR"/>
</dbReference>
<evidence type="ECO:0000313" key="15">
    <source>
        <dbReference type="EMBL" id="KAI7813800.1"/>
    </source>
</evidence>
<evidence type="ECO:0000256" key="11">
    <source>
        <dbReference type="ARBA" id="ARBA00025736"/>
    </source>
</evidence>
<dbReference type="PRINTS" id="PR00237">
    <property type="entry name" value="GPCRRHODOPSN"/>
</dbReference>
<evidence type="ECO:0000256" key="13">
    <source>
        <dbReference type="SAM" id="Phobius"/>
    </source>
</evidence>
<evidence type="ECO:0000256" key="9">
    <source>
        <dbReference type="ARBA" id="ARBA00023180"/>
    </source>
</evidence>
<dbReference type="InterPro" id="IPR000826">
    <property type="entry name" value="Formyl_rcpt-rel"/>
</dbReference>
<feature type="transmembrane region" description="Helical" evidence="13">
    <location>
        <begin position="65"/>
        <end position="89"/>
    </location>
</feature>
<comment type="subcellular location">
    <subcellularLocation>
        <location evidence="1">Cell membrane</location>
        <topology evidence="1">Multi-pass membrane protein</topology>
    </subcellularLocation>
</comment>
<dbReference type="Proteomes" id="UP001059041">
    <property type="component" value="Linkage Group LG1"/>
</dbReference>
<comment type="similarity">
    <text evidence="11">Belongs to the chemokine-like receptor (CMKLR) family.</text>
</comment>
<keyword evidence="3" id="KW-0597">Phosphoprotein</keyword>
<evidence type="ECO:0000256" key="3">
    <source>
        <dbReference type="ARBA" id="ARBA00022553"/>
    </source>
</evidence>
<keyword evidence="16" id="KW-1185">Reference proteome</keyword>
<dbReference type="AlphaFoldDB" id="A0A9W7X4W7"/>
<dbReference type="GO" id="GO:0006954">
    <property type="term" value="P:inflammatory response"/>
    <property type="evidence" value="ECO:0007669"/>
    <property type="project" value="TreeGrafter"/>
</dbReference>
<keyword evidence="8 15" id="KW-0675">Receptor</keyword>
<feature type="transmembrane region" description="Helical" evidence="13">
    <location>
        <begin position="143"/>
        <end position="166"/>
    </location>
</feature>
<evidence type="ECO:0000256" key="6">
    <source>
        <dbReference type="ARBA" id="ARBA00023040"/>
    </source>
</evidence>
<feature type="transmembrane region" description="Helical" evidence="13">
    <location>
        <begin position="230"/>
        <end position="251"/>
    </location>
</feature>
<dbReference type="InterPro" id="IPR003981">
    <property type="entry name" value="Leukotriene_B4_rcpt"/>
</dbReference>
<organism evidence="15 16">
    <name type="scientific">Triplophysa rosa</name>
    <name type="common">Cave loach</name>
    <dbReference type="NCBI Taxonomy" id="992332"/>
    <lineage>
        <taxon>Eukaryota</taxon>
        <taxon>Metazoa</taxon>
        <taxon>Chordata</taxon>
        <taxon>Craniata</taxon>
        <taxon>Vertebrata</taxon>
        <taxon>Euteleostomi</taxon>
        <taxon>Actinopterygii</taxon>
        <taxon>Neopterygii</taxon>
        <taxon>Teleostei</taxon>
        <taxon>Ostariophysi</taxon>
        <taxon>Cypriniformes</taxon>
        <taxon>Nemacheilidae</taxon>
        <taxon>Triplophysa</taxon>
    </lineage>
</organism>
<comment type="caution">
    <text evidence="15">The sequence shown here is derived from an EMBL/GenBank/DDBJ whole genome shotgun (WGS) entry which is preliminary data.</text>
</comment>
<dbReference type="GO" id="GO:0007200">
    <property type="term" value="P:phospholipase C-activating G protein-coupled receptor signaling pathway"/>
    <property type="evidence" value="ECO:0007669"/>
    <property type="project" value="TreeGrafter"/>
</dbReference>
<evidence type="ECO:0000256" key="12">
    <source>
        <dbReference type="SAM" id="MobiDB-lite"/>
    </source>
</evidence>
<protein>
    <submittedName>
        <fullName evidence="15">Leukotriene B4 receptor 1-like</fullName>
    </submittedName>
</protein>
<feature type="transmembrane region" description="Helical" evidence="13">
    <location>
        <begin position="271"/>
        <end position="294"/>
    </location>
</feature>
<dbReference type="PROSITE" id="PS50262">
    <property type="entry name" value="G_PROTEIN_RECEP_F1_2"/>
    <property type="match status" value="1"/>
</dbReference>
<evidence type="ECO:0000259" key="14">
    <source>
        <dbReference type="PROSITE" id="PS50262"/>
    </source>
</evidence>
<feature type="domain" description="G-protein coupled receptors family 1 profile" evidence="14">
    <location>
        <begin position="44"/>
        <end position="294"/>
    </location>
</feature>
<feature type="compositionally biased region" description="Basic and acidic residues" evidence="12">
    <location>
        <begin position="332"/>
        <end position="351"/>
    </location>
</feature>
<keyword evidence="5 13" id="KW-1133">Transmembrane helix</keyword>
<feature type="transmembrane region" description="Helical" evidence="13">
    <location>
        <begin position="101"/>
        <end position="122"/>
    </location>
</feature>
<feature type="region of interest" description="Disordered" evidence="12">
    <location>
        <begin position="327"/>
        <end position="354"/>
    </location>
</feature>
<evidence type="ECO:0000313" key="16">
    <source>
        <dbReference type="Proteomes" id="UP001059041"/>
    </source>
</evidence>
<evidence type="ECO:0000256" key="7">
    <source>
        <dbReference type="ARBA" id="ARBA00023136"/>
    </source>
</evidence>
<keyword evidence="7 13" id="KW-0472">Membrane</keyword>
<evidence type="ECO:0000256" key="10">
    <source>
        <dbReference type="ARBA" id="ARBA00023224"/>
    </source>
</evidence>
<evidence type="ECO:0000256" key="1">
    <source>
        <dbReference type="ARBA" id="ARBA00004651"/>
    </source>
</evidence>
<keyword evidence="4 13" id="KW-0812">Transmembrane</keyword>
<dbReference type="Gene3D" id="1.20.1070.10">
    <property type="entry name" value="Rhodopsin 7-helix transmembrane proteins"/>
    <property type="match status" value="1"/>
</dbReference>
<keyword evidence="10" id="KW-0807">Transducer</keyword>
<dbReference type="SUPFAM" id="SSF81321">
    <property type="entry name" value="Family A G protein-coupled receptor-like"/>
    <property type="match status" value="1"/>
</dbReference>
<name>A0A9W7X4W7_TRIRA</name>
<dbReference type="Pfam" id="PF00001">
    <property type="entry name" value="7tm_1"/>
    <property type="match status" value="1"/>
</dbReference>
<feature type="transmembrane region" description="Helical" evidence="13">
    <location>
        <begin position="186"/>
        <end position="210"/>
    </location>
</feature>
<sequence>MSNQLFSNTTNGKGRVIDSIMSNSGGAVAGAAILGLVCLLGVPGNIFIVWSILARARLRSITTLLILNLALADGFLMLLTPFFLVYLIKRSWIFGLALCKILFYLCCANMYASIFLIMLMSLHRLVAIVWPKRVGALSNRRTVLRLLIVLWILALGLSVPTLFFRIESGSESQKVCDCKHSKPQYAVLQYCSETVLGFLLPYGVIISSYVCILRRIRKTRFRRRIRSEKLILVIVVSFGLFWLPYHVINMVQVTAALYPKDSLTKVRLDKIWTSFRALTSTVAFVSSCINPVLYTFAGKSYIRREGLAFMARLFEGTGLESTLKIRRSNQNSRDREKETDEKENLKDKDPDSTISANANMSIKVVPLKNGK</sequence>
<dbReference type="GO" id="GO:0004875">
    <property type="term" value="F:complement receptor activity"/>
    <property type="evidence" value="ECO:0007669"/>
    <property type="project" value="TreeGrafter"/>
</dbReference>
<accession>A0A9W7X4W7</accession>
<keyword evidence="2" id="KW-1003">Cell membrane</keyword>
<dbReference type="InterPro" id="IPR000276">
    <property type="entry name" value="GPCR_Rhodpsn"/>
</dbReference>
<evidence type="ECO:0000256" key="8">
    <source>
        <dbReference type="ARBA" id="ARBA00023170"/>
    </source>
</evidence>
<feature type="transmembrane region" description="Helical" evidence="13">
    <location>
        <begin position="28"/>
        <end position="53"/>
    </location>
</feature>
<dbReference type="FunFam" id="1.20.1070.10:FF:000109">
    <property type="entry name" value="Leukotriene B4 receptor"/>
    <property type="match status" value="1"/>
</dbReference>
<dbReference type="GO" id="GO:0005886">
    <property type="term" value="C:plasma membrane"/>
    <property type="evidence" value="ECO:0007669"/>
    <property type="project" value="UniProtKB-SubCell"/>
</dbReference>
<evidence type="ECO:0000256" key="2">
    <source>
        <dbReference type="ARBA" id="ARBA00022475"/>
    </source>
</evidence>
<dbReference type="EMBL" id="JAFHDT010000001">
    <property type="protein sequence ID" value="KAI7813800.1"/>
    <property type="molecule type" value="Genomic_DNA"/>
</dbReference>
<evidence type="ECO:0000256" key="4">
    <source>
        <dbReference type="ARBA" id="ARBA00022692"/>
    </source>
</evidence>
<keyword evidence="6" id="KW-0297">G-protein coupled receptor</keyword>
<dbReference type="GO" id="GO:0004974">
    <property type="term" value="F:leukotriene receptor activity"/>
    <property type="evidence" value="ECO:0007669"/>
    <property type="project" value="InterPro"/>
</dbReference>
<keyword evidence="9" id="KW-0325">Glycoprotein</keyword>
<dbReference type="PANTHER" id="PTHR24225:SF72">
    <property type="entry name" value="G-PROTEIN COUPLED RECEPTORS FAMILY 1 PROFILE DOMAIN-CONTAINING PROTEIN-RELATED"/>
    <property type="match status" value="1"/>
</dbReference>
<dbReference type="InterPro" id="IPR017452">
    <property type="entry name" value="GPCR_Rhodpsn_7TM"/>
</dbReference>
<evidence type="ECO:0000256" key="5">
    <source>
        <dbReference type="ARBA" id="ARBA00022989"/>
    </source>
</evidence>
<reference evidence="15" key="1">
    <citation type="submission" date="2021-02" db="EMBL/GenBank/DDBJ databases">
        <title>Comparative genomics reveals that relaxation of natural selection precedes convergent phenotypic evolution of cavefish.</title>
        <authorList>
            <person name="Peng Z."/>
        </authorList>
    </citation>
    <scope>NUCLEOTIDE SEQUENCE</scope>
    <source>
        <tissue evidence="15">Muscle</tissue>
    </source>
</reference>
<proteinExistence type="inferred from homology"/>
<dbReference type="PANTHER" id="PTHR24225">
    <property type="entry name" value="CHEMOTACTIC RECEPTOR"/>
    <property type="match status" value="1"/>
</dbReference>
<dbReference type="GO" id="GO:0007204">
    <property type="term" value="P:positive regulation of cytosolic calcium ion concentration"/>
    <property type="evidence" value="ECO:0007669"/>
    <property type="project" value="TreeGrafter"/>
</dbReference>